<sequence length="147" mass="17190">MGREVRTEIEIDAPIQEVWKVLLDFDTYHQWNPFLTRIQGKPQVGSELHISVTFPNQDSMNFKANVLAVEEGRNIRWFGKFLLKSIFAGTHSLELESISEHRCRLINREEYDGFLIRFMWTKLAQNAADGFVQMNLSLKRFCEHKGS</sequence>
<dbReference type="STRING" id="1445510.YC6258_03731"/>
<dbReference type="SUPFAM" id="SSF55961">
    <property type="entry name" value="Bet v1-like"/>
    <property type="match status" value="1"/>
</dbReference>
<keyword evidence="2" id="KW-1185">Reference proteome</keyword>
<dbReference type="RefSeq" id="WP_044617961.1">
    <property type="nucleotide sequence ID" value="NZ_CP007142.1"/>
</dbReference>
<gene>
    <name evidence="1" type="ORF">YC6258_03731</name>
</gene>
<evidence type="ECO:0008006" key="3">
    <source>
        <dbReference type="Google" id="ProtNLM"/>
    </source>
</evidence>
<accession>A0A0C5VM47</accession>
<dbReference type="Proteomes" id="UP000032266">
    <property type="component" value="Chromosome"/>
</dbReference>
<dbReference type="Gene3D" id="3.30.530.20">
    <property type="match status" value="1"/>
</dbReference>
<dbReference type="OrthoDB" id="191189at2"/>
<protein>
    <recommendedName>
        <fullName evidence="3">Polyketide cyclase / dehydrase and lipid transport</fullName>
    </recommendedName>
</protein>
<dbReference type="InterPro" id="IPR023393">
    <property type="entry name" value="START-like_dom_sf"/>
</dbReference>
<dbReference type="EMBL" id="CP007142">
    <property type="protein sequence ID" value="AJQ95767.1"/>
    <property type="molecule type" value="Genomic_DNA"/>
</dbReference>
<dbReference type="AlphaFoldDB" id="A0A0C5VM47"/>
<evidence type="ECO:0000313" key="2">
    <source>
        <dbReference type="Proteomes" id="UP000032266"/>
    </source>
</evidence>
<dbReference type="CDD" id="cd07822">
    <property type="entry name" value="SRPBCC_4"/>
    <property type="match status" value="1"/>
</dbReference>
<organism evidence="1 2">
    <name type="scientific">Gynuella sunshinyii YC6258</name>
    <dbReference type="NCBI Taxonomy" id="1445510"/>
    <lineage>
        <taxon>Bacteria</taxon>
        <taxon>Pseudomonadati</taxon>
        <taxon>Pseudomonadota</taxon>
        <taxon>Gammaproteobacteria</taxon>
        <taxon>Oceanospirillales</taxon>
        <taxon>Saccharospirillaceae</taxon>
        <taxon>Gynuella</taxon>
    </lineage>
</organism>
<dbReference type="Pfam" id="PF10604">
    <property type="entry name" value="Polyketide_cyc2"/>
    <property type="match status" value="1"/>
</dbReference>
<dbReference type="InterPro" id="IPR019587">
    <property type="entry name" value="Polyketide_cyclase/dehydratase"/>
</dbReference>
<dbReference type="PANTHER" id="PTHR36166:SF1">
    <property type="entry name" value="SRPBCC DOMAIN-CONTAINING PROTEIN"/>
    <property type="match status" value="1"/>
</dbReference>
<evidence type="ECO:0000313" key="1">
    <source>
        <dbReference type="EMBL" id="AJQ95767.1"/>
    </source>
</evidence>
<dbReference type="HOGENOM" id="CLU_069867_4_0_6"/>
<reference evidence="1 2" key="1">
    <citation type="submission" date="2014-01" db="EMBL/GenBank/DDBJ databases">
        <title>Full genme sequencing of cellulolytic bacterium Gynuella sunshinyii YC6258T gen. nov., sp. nov.</title>
        <authorList>
            <person name="Khan H."/>
            <person name="Chung E.J."/>
            <person name="Chung Y.R."/>
        </authorList>
    </citation>
    <scope>NUCLEOTIDE SEQUENCE [LARGE SCALE GENOMIC DNA]</scope>
    <source>
        <strain evidence="1 2">YC6258</strain>
    </source>
</reference>
<dbReference type="KEGG" id="gsn:YC6258_03731"/>
<proteinExistence type="predicted"/>
<name>A0A0C5VM47_9GAMM</name>
<dbReference type="PANTHER" id="PTHR36166">
    <property type="entry name" value="CHROMOSOME 9, WHOLE GENOME SHOTGUN SEQUENCE"/>
    <property type="match status" value="1"/>
</dbReference>